<comment type="caution">
    <text evidence="6">The sequence shown here is derived from an EMBL/GenBank/DDBJ whole genome shotgun (WGS) entry which is preliminary data.</text>
</comment>
<proteinExistence type="inferred from homology"/>
<evidence type="ECO:0000256" key="2">
    <source>
        <dbReference type="ARBA" id="ARBA00023027"/>
    </source>
</evidence>
<dbReference type="EMBL" id="BJYU01000121">
    <property type="protein sequence ID" value="GEO17737.1"/>
    <property type="molecule type" value="Genomic_DNA"/>
</dbReference>
<gene>
    <name evidence="6" type="primary">serA_3</name>
    <name evidence="6" type="ORF">MAE02_54330</name>
</gene>
<feature type="domain" description="D-isomer specific 2-hydroxyacid dehydrogenase catalytic" evidence="4">
    <location>
        <begin position="43"/>
        <end position="321"/>
    </location>
</feature>
<dbReference type="GO" id="GO:0030267">
    <property type="term" value="F:glyoxylate reductase (NADPH) activity"/>
    <property type="evidence" value="ECO:0007669"/>
    <property type="project" value="TreeGrafter"/>
</dbReference>
<dbReference type="InterPro" id="IPR036291">
    <property type="entry name" value="NAD(P)-bd_dom_sf"/>
</dbReference>
<keyword evidence="1 3" id="KW-0560">Oxidoreductase</keyword>
<keyword evidence="7" id="KW-1185">Reference proteome</keyword>
<dbReference type="AlphaFoldDB" id="A0A512C113"/>
<dbReference type="GO" id="GO:0005829">
    <property type="term" value="C:cytosol"/>
    <property type="evidence" value="ECO:0007669"/>
    <property type="project" value="TreeGrafter"/>
</dbReference>
<dbReference type="InterPro" id="IPR006140">
    <property type="entry name" value="D-isomer_DH_NAD-bd"/>
</dbReference>
<dbReference type="Proteomes" id="UP000321085">
    <property type="component" value="Unassembled WGS sequence"/>
</dbReference>
<feature type="domain" description="D-isomer specific 2-hydroxyacid dehydrogenase NAD-binding" evidence="5">
    <location>
        <begin position="104"/>
        <end position="290"/>
    </location>
</feature>
<dbReference type="GO" id="GO:0016618">
    <property type="term" value="F:hydroxypyruvate reductase [NAD(P)H] activity"/>
    <property type="evidence" value="ECO:0007669"/>
    <property type="project" value="TreeGrafter"/>
</dbReference>
<dbReference type="GO" id="GO:0051287">
    <property type="term" value="F:NAD binding"/>
    <property type="evidence" value="ECO:0007669"/>
    <property type="project" value="InterPro"/>
</dbReference>
<evidence type="ECO:0000313" key="7">
    <source>
        <dbReference type="Proteomes" id="UP000321085"/>
    </source>
</evidence>
<evidence type="ECO:0000259" key="5">
    <source>
        <dbReference type="Pfam" id="PF02826"/>
    </source>
</evidence>
<evidence type="ECO:0000256" key="3">
    <source>
        <dbReference type="RuleBase" id="RU003719"/>
    </source>
</evidence>
<sequence length="330" mass="36052">MRIVFHGENAASFSKGFSTLYNGEAEIIVLPDVLATYAEREAYAQAEVIVGVKFDQTLPYPTKLKLFHVPGAGYDAVDLSSLPTSVVVCNCFGHEQAIAEYVMAAILARHVPLVDADQRLRQGEWAYWSGSPERVHDEMAGKTIGLLGFGHIGKAIATRAKAFEMAVNVANRSPVSSSELVDRAVTLDQLAEFWGSVDYLVVSVPLTEDTKAIVDANAFAAMRPSAVVINVGRGPTIDEQALFNALQSNQIAGAVIDTWYSYPSPDRPAPLPSSLPFHELPNVVMTPHMSGWTNGTIQRRQRTIADNVLRRTSGRGCRNVVWGDTRTHDR</sequence>
<protein>
    <submittedName>
        <fullName evidence="6">Phosphoglycerate dehydrogenase</fullName>
    </submittedName>
</protein>
<reference evidence="6 7" key="1">
    <citation type="submission" date="2019-07" db="EMBL/GenBank/DDBJ databases">
        <title>Whole genome shotgun sequence of Microvirga aerophila NBRC 106136.</title>
        <authorList>
            <person name="Hosoyama A."/>
            <person name="Uohara A."/>
            <person name="Ohji S."/>
            <person name="Ichikawa N."/>
        </authorList>
    </citation>
    <scope>NUCLEOTIDE SEQUENCE [LARGE SCALE GENOMIC DNA]</scope>
    <source>
        <strain evidence="6 7">NBRC 106136</strain>
    </source>
</reference>
<organism evidence="6 7">
    <name type="scientific">Microvirga aerophila</name>
    <dbReference type="NCBI Taxonomy" id="670291"/>
    <lineage>
        <taxon>Bacteria</taxon>
        <taxon>Pseudomonadati</taxon>
        <taxon>Pseudomonadota</taxon>
        <taxon>Alphaproteobacteria</taxon>
        <taxon>Hyphomicrobiales</taxon>
        <taxon>Methylobacteriaceae</taxon>
        <taxon>Microvirga</taxon>
    </lineage>
</organism>
<dbReference type="SUPFAM" id="SSF52283">
    <property type="entry name" value="Formate/glycerate dehydrogenase catalytic domain-like"/>
    <property type="match status" value="1"/>
</dbReference>
<dbReference type="CDD" id="cd12165">
    <property type="entry name" value="2-Hacid_dh_6"/>
    <property type="match status" value="1"/>
</dbReference>
<comment type="similarity">
    <text evidence="3">Belongs to the D-isomer specific 2-hydroxyacid dehydrogenase family.</text>
</comment>
<evidence type="ECO:0000259" key="4">
    <source>
        <dbReference type="Pfam" id="PF00389"/>
    </source>
</evidence>
<keyword evidence="2" id="KW-0520">NAD</keyword>
<dbReference type="Pfam" id="PF00389">
    <property type="entry name" value="2-Hacid_dh"/>
    <property type="match status" value="1"/>
</dbReference>
<dbReference type="Pfam" id="PF02826">
    <property type="entry name" value="2-Hacid_dh_C"/>
    <property type="match status" value="1"/>
</dbReference>
<dbReference type="Gene3D" id="3.40.50.720">
    <property type="entry name" value="NAD(P)-binding Rossmann-like Domain"/>
    <property type="match status" value="2"/>
</dbReference>
<dbReference type="PANTHER" id="PTHR10996">
    <property type="entry name" value="2-HYDROXYACID DEHYDROGENASE-RELATED"/>
    <property type="match status" value="1"/>
</dbReference>
<evidence type="ECO:0000313" key="6">
    <source>
        <dbReference type="EMBL" id="GEO17737.1"/>
    </source>
</evidence>
<dbReference type="RefSeq" id="WP_147022632.1">
    <property type="nucleotide sequence ID" value="NZ_BJYU01000121.1"/>
</dbReference>
<name>A0A512C113_9HYPH</name>
<evidence type="ECO:0000256" key="1">
    <source>
        <dbReference type="ARBA" id="ARBA00023002"/>
    </source>
</evidence>
<dbReference type="InterPro" id="IPR050223">
    <property type="entry name" value="D-isomer_2-hydroxyacid_DH"/>
</dbReference>
<dbReference type="PANTHER" id="PTHR10996:SF178">
    <property type="entry name" value="2-HYDROXYACID DEHYDROGENASE YGL185C-RELATED"/>
    <property type="match status" value="1"/>
</dbReference>
<dbReference type="InterPro" id="IPR006139">
    <property type="entry name" value="D-isomer_2_OHA_DH_cat_dom"/>
</dbReference>
<dbReference type="SUPFAM" id="SSF51735">
    <property type="entry name" value="NAD(P)-binding Rossmann-fold domains"/>
    <property type="match status" value="1"/>
</dbReference>
<accession>A0A512C113</accession>